<comment type="caution">
    <text evidence="1">The sequence shown here is derived from an EMBL/GenBank/DDBJ whole genome shotgun (WGS) entry which is preliminary data.</text>
</comment>
<evidence type="ECO:0008006" key="3">
    <source>
        <dbReference type="Google" id="ProtNLM"/>
    </source>
</evidence>
<proteinExistence type="predicted"/>
<protein>
    <recommendedName>
        <fullName evidence="3">Encoded protein</fullName>
    </recommendedName>
</protein>
<reference evidence="1" key="1">
    <citation type="submission" date="2017-08" db="EMBL/GenBank/DDBJ databases">
        <authorList>
            <person name="Polle J.E."/>
            <person name="Barry K."/>
            <person name="Cushman J."/>
            <person name="Schmutz J."/>
            <person name="Tran D."/>
            <person name="Hathwaick L.T."/>
            <person name="Yim W.C."/>
            <person name="Jenkins J."/>
            <person name="Mckie-Krisberg Z.M."/>
            <person name="Prochnik S."/>
            <person name="Lindquist E."/>
            <person name="Dockter R.B."/>
            <person name="Adam C."/>
            <person name="Molina H."/>
            <person name="Bunkerborg J."/>
            <person name="Jin E."/>
            <person name="Buchheim M."/>
            <person name="Magnuson J."/>
        </authorList>
    </citation>
    <scope>NUCLEOTIDE SEQUENCE</scope>
    <source>
        <strain evidence="1">CCAP 19/18</strain>
    </source>
</reference>
<name>A0ABQ7H621_DUNSA</name>
<dbReference type="Proteomes" id="UP000815325">
    <property type="component" value="Unassembled WGS sequence"/>
</dbReference>
<evidence type="ECO:0000313" key="2">
    <source>
        <dbReference type="Proteomes" id="UP000815325"/>
    </source>
</evidence>
<gene>
    <name evidence="1" type="ORF">DUNSADRAFT_7945</name>
</gene>
<evidence type="ECO:0000313" key="1">
    <source>
        <dbReference type="EMBL" id="KAF5842293.1"/>
    </source>
</evidence>
<dbReference type="EMBL" id="MU069464">
    <property type="protein sequence ID" value="KAF5842293.1"/>
    <property type="molecule type" value="Genomic_DNA"/>
</dbReference>
<keyword evidence="2" id="KW-1185">Reference proteome</keyword>
<sequence length="69" mass="7390">MDCCSKIQICLKGHGLADRARSGTSSKSCSFESSWIVGQLQVNHVPSRGQGLLDCAMVDTSSKSSICQR</sequence>
<accession>A0ABQ7H621</accession>
<organism evidence="1 2">
    <name type="scientific">Dunaliella salina</name>
    <name type="common">Green alga</name>
    <name type="synonym">Protococcus salinus</name>
    <dbReference type="NCBI Taxonomy" id="3046"/>
    <lineage>
        <taxon>Eukaryota</taxon>
        <taxon>Viridiplantae</taxon>
        <taxon>Chlorophyta</taxon>
        <taxon>core chlorophytes</taxon>
        <taxon>Chlorophyceae</taxon>
        <taxon>CS clade</taxon>
        <taxon>Chlamydomonadales</taxon>
        <taxon>Dunaliellaceae</taxon>
        <taxon>Dunaliella</taxon>
    </lineage>
</organism>